<reference evidence="2 3" key="1">
    <citation type="journal article" date="2022" name="Allergy">
        <title>Genome assembly and annotation of Periplaneta americana reveal a comprehensive cockroach allergen profile.</title>
        <authorList>
            <person name="Wang L."/>
            <person name="Xiong Q."/>
            <person name="Saelim N."/>
            <person name="Wang L."/>
            <person name="Nong W."/>
            <person name="Wan A.T."/>
            <person name="Shi M."/>
            <person name="Liu X."/>
            <person name="Cao Q."/>
            <person name="Hui J.H.L."/>
            <person name="Sookrung N."/>
            <person name="Leung T.F."/>
            <person name="Tungtrongchitr A."/>
            <person name="Tsui S.K.W."/>
        </authorList>
    </citation>
    <scope>NUCLEOTIDE SEQUENCE [LARGE SCALE GENOMIC DNA]</scope>
    <source>
        <strain evidence="2">PWHHKU_190912</strain>
    </source>
</reference>
<accession>A0ABQ8TJP1</accession>
<evidence type="ECO:0000313" key="3">
    <source>
        <dbReference type="Proteomes" id="UP001148838"/>
    </source>
</evidence>
<protein>
    <recommendedName>
        <fullName evidence="4">Reverse transcriptase domain-containing protein</fullName>
    </recommendedName>
</protein>
<name>A0ABQ8TJP1_PERAM</name>
<evidence type="ECO:0008006" key="4">
    <source>
        <dbReference type="Google" id="ProtNLM"/>
    </source>
</evidence>
<dbReference type="Proteomes" id="UP001148838">
    <property type="component" value="Unassembled WGS sequence"/>
</dbReference>
<comment type="caution">
    <text evidence="2">The sequence shown here is derived from an EMBL/GenBank/DDBJ whole genome shotgun (WGS) entry which is preliminary data.</text>
</comment>
<evidence type="ECO:0000313" key="2">
    <source>
        <dbReference type="EMBL" id="KAJ4446182.1"/>
    </source>
</evidence>
<feature type="compositionally biased region" description="Basic and acidic residues" evidence="1">
    <location>
        <begin position="28"/>
        <end position="50"/>
    </location>
</feature>
<feature type="compositionally biased region" description="Acidic residues" evidence="1">
    <location>
        <begin position="17"/>
        <end position="27"/>
    </location>
</feature>
<evidence type="ECO:0000256" key="1">
    <source>
        <dbReference type="SAM" id="MobiDB-lite"/>
    </source>
</evidence>
<proteinExistence type="predicted"/>
<feature type="compositionally biased region" description="Acidic residues" evidence="1">
    <location>
        <begin position="1"/>
        <end position="10"/>
    </location>
</feature>
<dbReference type="EMBL" id="JAJSOF020000009">
    <property type="protein sequence ID" value="KAJ4446182.1"/>
    <property type="molecule type" value="Genomic_DNA"/>
</dbReference>
<feature type="region of interest" description="Disordered" evidence="1">
    <location>
        <begin position="1"/>
        <end position="50"/>
    </location>
</feature>
<organism evidence="2 3">
    <name type="scientific">Periplaneta americana</name>
    <name type="common">American cockroach</name>
    <name type="synonym">Blatta americana</name>
    <dbReference type="NCBI Taxonomy" id="6978"/>
    <lineage>
        <taxon>Eukaryota</taxon>
        <taxon>Metazoa</taxon>
        <taxon>Ecdysozoa</taxon>
        <taxon>Arthropoda</taxon>
        <taxon>Hexapoda</taxon>
        <taxon>Insecta</taxon>
        <taxon>Pterygota</taxon>
        <taxon>Neoptera</taxon>
        <taxon>Polyneoptera</taxon>
        <taxon>Dictyoptera</taxon>
        <taxon>Blattodea</taxon>
        <taxon>Blattoidea</taxon>
        <taxon>Blattidae</taxon>
        <taxon>Blattinae</taxon>
        <taxon>Periplaneta</taxon>
    </lineage>
</organism>
<sequence>MEDEERQEPEEEKRQETEDEERQEPEEEERRETEAGRGEEIGVGRGEETRIGRRREARFKYAIRKDQHNRQGLELNGLHQLLVYADDVNMLENPQTIRENTGILLEASKAIGLEANPENTKYIVTAT</sequence>
<keyword evidence="3" id="KW-1185">Reference proteome</keyword>
<gene>
    <name evidence="2" type="ORF">ANN_12875</name>
</gene>